<name>A0AAV3Z2C1_9GAST</name>
<dbReference type="EMBL" id="BLXT01001882">
    <property type="protein sequence ID" value="GFN88779.1"/>
    <property type="molecule type" value="Genomic_DNA"/>
</dbReference>
<organism evidence="2 3">
    <name type="scientific">Plakobranchus ocellatus</name>
    <dbReference type="NCBI Taxonomy" id="259542"/>
    <lineage>
        <taxon>Eukaryota</taxon>
        <taxon>Metazoa</taxon>
        <taxon>Spiralia</taxon>
        <taxon>Lophotrochozoa</taxon>
        <taxon>Mollusca</taxon>
        <taxon>Gastropoda</taxon>
        <taxon>Heterobranchia</taxon>
        <taxon>Euthyneura</taxon>
        <taxon>Panpulmonata</taxon>
        <taxon>Sacoglossa</taxon>
        <taxon>Placobranchoidea</taxon>
        <taxon>Plakobranchidae</taxon>
        <taxon>Plakobranchus</taxon>
    </lineage>
</organism>
<dbReference type="AlphaFoldDB" id="A0AAV3Z2C1"/>
<gene>
    <name evidence="2" type="ORF">PoB_001528500</name>
</gene>
<reference evidence="2 3" key="1">
    <citation type="journal article" date="2021" name="Elife">
        <title>Chloroplast acquisition without the gene transfer in kleptoplastic sea slugs, Plakobranchus ocellatus.</title>
        <authorList>
            <person name="Maeda T."/>
            <person name="Takahashi S."/>
            <person name="Yoshida T."/>
            <person name="Shimamura S."/>
            <person name="Takaki Y."/>
            <person name="Nagai Y."/>
            <person name="Toyoda A."/>
            <person name="Suzuki Y."/>
            <person name="Arimoto A."/>
            <person name="Ishii H."/>
            <person name="Satoh N."/>
            <person name="Nishiyama T."/>
            <person name="Hasebe M."/>
            <person name="Maruyama T."/>
            <person name="Minagawa J."/>
            <person name="Obokata J."/>
            <person name="Shigenobu S."/>
        </authorList>
    </citation>
    <scope>NUCLEOTIDE SEQUENCE [LARGE SCALE GENOMIC DNA]</scope>
</reference>
<feature type="region of interest" description="Disordered" evidence="1">
    <location>
        <begin position="158"/>
        <end position="205"/>
    </location>
</feature>
<protein>
    <submittedName>
        <fullName evidence="2">Uncharacterized protein</fullName>
    </submittedName>
</protein>
<comment type="caution">
    <text evidence="2">The sequence shown here is derived from an EMBL/GenBank/DDBJ whole genome shotgun (WGS) entry which is preliminary data.</text>
</comment>
<keyword evidence="3" id="KW-1185">Reference proteome</keyword>
<evidence type="ECO:0000313" key="2">
    <source>
        <dbReference type="EMBL" id="GFN88779.1"/>
    </source>
</evidence>
<proteinExistence type="predicted"/>
<accession>A0AAV3Z2C1</accession>
<sequence length="272" mass="29133">MVTEELLGRARLCLLTLFYSPCLRATVRRHWREIEFCACRCSKEKSQGALIKQLNVSLLILVLFHGAAAATAQNDDVGGSARNVSAAAAAVDSAAGDSTTTAAYDAATVDGFTAVFRRFDHVSLTFSSDQAQNQKLHEQLLHALNDQLQLNLMQQAQLMKEAPSPHSPPSTSGNTPSSTSNATTSSSATTSVSGSAGSGSGRQRHQSANLQALLMEHQQIMQQIQLVQRQLAVASVLQHGPFAAMGHQSESSRLCSQSCLVLWSFLFGRAGF</sequence>
<dbReference type="Proteomes" id="UP000735302">
    <property type="component" value="Unassembled WGS sequence"/>
</dbReference>
<feature type="compositionally biased region" description="Low complexity" evidence="1">
    <location>
        <begin position="158"/>
        <end position="195"/>
    </location>
</feature>
<evidence type="ECO:0000256" key="1">
    <source>
        <dbReference type="SAM" id="MobiDB-lite"/>
    </source>
</evidence>
<evidence type="ECO:0000313" key="3">
    <source>
        <dbReference type="Proteomes" id="UP000735302"/>
    </source>
</evidence>